<dbReference type="Gene3D" id="3.90.1150.10">
    <property type="entry name" value="Aspartate Aminotransferase, domain 1"/>
    <property type="match status" value="1"/>
</dbReference>
<proteinExistence type="predicted"/>
<evidence type="ECO:0000256" key="2">
    <source>
        <dbReference type="ARBA" id="ARBA00022576"/>
    </source>
</evidence>
<keyword evidence="2 6" id="KW-0032">Aminotransferase</keyword>
<dbReference type="InterPro" id="IPR015421">
    <property type="entry name" value="PyrdxlP-dep_Trfase_major"/>
</dbReference>
<evidence type="ECO:0000256" key="1">
    <source>
        <dbReference type="ARBA" id="ARBA00001933"/>
    </source>
</evidence>
<evidence type="ECO:0000256" key="4">
    <source>
        <dbReference type="ARBA" id="ARBA00022898"/>
    </source>
</evidence>
<sequence>MMTKEFATRIQATSQTGIEDLIPDPDDVTISFAGGLPDEHLFPQAELATSFQRVLLKGTDNPLQYHNAKGYLPLRTYLQQMMAAEGTTVTLEQILLTQGAQQGLDLVAKLLLNKHDKVAIEAPTYIGGLAAFSAYEPDYLEIPMQADGLDVDLLEQLLTTNTIKFLYTVPNFQNPTGFVMSLAKRKKLIALAKKYHFIILEDDPYRHLRFAGEDLPALQALDNSGHVISLGSFSKILAPGLRLGWLVATPDLLTEIRLLKDGSDLETPAIIQQAVTDYLVHNDFQAHWQKLQQDYREHRDWMSAALTKYLPSGYQFSHPEGGFFLWLMGPNNVNLEHLLREKIAPENHVLFVPSTNLYARKNVCNCARLSYAGATHEQIDRGIQLICAALTPELEFSK</sequence>
<keyword evidence="4" id="KW-0663">Pyridoxal phosphate</keyword>
<dbReference type="PANTHER" id="PTHR42790">
    <property type="entry name" value="AMINOTRANSFERASE"/>
    <property type="match status" value="1"/>
</dbReference>
<dbReference type="Gene3D" id="3.40.640.10">
    <property type="entry name" value="Type I PLP-dependent aspartate aminotransferase-like (Major domain)"/>
    <property type="match status" value="1"/>
</dbReference>
<comment type="caution">
    <text evidence="6">The sequence shown here is derived from an EMBL/GenBank/DDBJ whole genome shotgun (WGS) entry which is preliminary data.</text>
</comment>
<dbReference type="EMBL" id="JBHTOH010000020">
    <property type="protein sequence ID" value="MFD1410656.1"/>
    <property type="molecule type" value="Genomic_DNA"/>
</dbReference>
<dbReference type="GO" id="GO:0008483">
    <property type="term" value="F:transaminase activity"/>
    <property type="evidence" value="ECO:0007669"/>
    <property type="project" value="UniProtKB-KW"/>
</dbReference>
<dbReference type="InterPro" id="IPR015422">
    <property type="entry name" value="PyrdxlP-dep_Trfase_small"/>
</dbReference>
<dbReference type="RefSeq" id="WP_164509248.1">
    <property type="nucleotide sequence ID" value="NZ_JBHTOH010000020.1"/>
</dbReference>
<dbReference type="CDD" id="cd00609">
    <property type="entry name" value="AAT_like"/>
    <property type="match status" value="1"/>
</dbReference>
<evidence type="ECO:0000313" key="6">
    <source>
        <dbReference type="EMBL" id="MFD1410656.1"/>
    </source>
</evidence>
<evidence type="ECO:0000313" key="7">
    <source>
        <dbReference type="Proteomes" id="UP001597191"/>
    </source>
</evidence>
<dbReference type="InterPro" id="IPR004839">
    <property type="entry name" value="Aminotransferase_I/II_large"/>
</dbReference>
<dbReference type="Pfam" id="PF00155">
    <property type="entry name" value="Aminotran_1_2"/>
    <property type="match status" value="1"/>
</dbReference>
<evidence type="ECO:0000256" key="3">
    <source>
        <dbReference type="ARBA" id="ARBA00022679"/>
    </source>
</evidence>
<keyword evidence="7" id="KW-1185">Reference proteome</keyword>
<gene>
    <name evidence="6" type="ORF">ACFQ4R_03375</name>
</gene>
<dbReference type="SUPFAM" id="SSF53383">
    <property type="entry name" value="PLP-dependent transferases"/>
    <property type="match status" value="1"/>
</dbReference>
<dbReference type="PANTHER" id="PTHR42790:SF19">
    <property type="entry name" value="KYNURENINE_ALPHA-AMINOADIPATE AMINOTRANSFERASE, MITOCHONDRIAL"/>
    <property type="match status" value="1"/>
</dbReference>
<comment type="cofactor">
    <cofactor evidence="1">
        <name>pyridoxal 5'-phosphate</name>
        <dbReference type="ChEBI" id="CHEBI:597326"/>
    </cofactor>
</comment>
<keyword evidence="3" id="KW-0808">Transferase</keyword>
<accession>A0ABW4BK85</accession>
<evidence type="ECO:0000259" key="5">
    <source>
        <dbReference type="Pfam" id="PF00155"/>
    </source>
</evidence>
<dbReference type="InterPro" id="IPR050859">
    <property type="entry name" value="Class-I_PLP-dep_aminotransf"/>
</dbReference>
<reference evidence="7" key="1">
    <citation type="journal article" date="2019" name="Int. J. Syst. Evol. Microbiol.">
        <title>The Global Catalogue of Microorganisms (GCM) 10K type strain sequencing project: providing services to taxonomists for standard genome sequencing and annotation.</title>
        <authorList>
            <consortium name="The Broad Institute Genomics Platform"/>
            <consortium name="The Broad Institute Genome Sequencing Center for Infectious Disease"/>
            <person name="Wu L."/>
            <person name="Ma J."/>
        </authorList>
    </citation>
    <scope>NUCLEOTIDE SEQUENCE [LARGE SCALE GENOMIC DNA]</scope>
    <source>
        <strain evidence="7">CCM 8937</strain>
    </source>
</reference>
<feature type="domain" description="Aminotransferase class I/classII large" evidence="5">
    <location>
        <begin position="63"/>
        <end position="384"/>
    </location>
</feature>
<name>A0ABW4BK85_9LACO</name>
<dbReference type="Proteomes" id="UP001597191">
    <property type="component" value="Unassembled WGS sequence"/>
</dbReference>
<protein>
    <submittedName>
        <fullName evidence="6">PLP-dependent aminotransferase family protein</fullName>
    </submittedName>
</protein>
<organism evidence="6 7">
    <name type="scientific">Lapidilactobacillus gannanensis</name>
    <dbReference type="NCBI Taxonomy" id="2486002"/>
    <lineage>
        <taxon>Bacteria</taxon>
        <taxon>Bacillati</taxon>
        <taxon>Bacillota</taxon>
        <taxon>Bacilli</taxon>
        <taxon>Lactobacillales</taxon>
        <taxon>Lactobacillaceae</taxon>
        <taxon>Lapidilactobacillus</taxon>
    </lineage>
</organism>
<dbReference type="InterPro" id="IPR015424">
    <property type="entry name" value="PyrdxlP-dep_Trfase"/>
</dbReference>